<evidence type="ECO:0000313" key="4">
    <source>
        <dbReference type="Proteomes" id="UP000295674"/>
    </source>
</evidence>
<organism evidence="3 4">
    <name type="scientific">Saccharopolyspora terrae</name>
    <dbReference type="NCBI Taxonomy" id="2530384"/>
    <lineage>
        <taxon>Bacteria</taxon>
        <taxon>Bacillati</taxon>
        <taxon>Actinomycetota</taxon>
        <taxon>Actinomycetes</taxon>
        <taxon>Pseudonocardiales</taxon>
        <taxon>Pseudonocardiaceae</taxon>
        <taxon>Saccharopolyspora</taxon>
    </lineage>
</organism>
<name>A0A4R4VHP1_9PSEU</name>
<dbReference type="InterPro" id="IPR052173">
    <property type="entry name" value="Beta-lactam_resp_regulator"/>
</dbReference>
<dbReference type="Proteomes" id="UP000295674">
    <property type="component" value="Unassembled WGS sequence"/>
</dbReference>
<evidence type="ECO:0000313" key="3">
    <source>
        <dbReference type="EMBL" id="TDD05179.1"/>
    </source>
</evidence>
<evidence type="ECO:0000256" key="1">
    <source>
        <dbReference type="SAM" id="Phobius"/>
    </source>
</evidence>
<dbReference type="InterPro" id="IPR008756">
    <property type="entry name" value="Peptidase_M56"/>
</dbReference>
<feature type="transmembrane region" description="Helical" evidence="1">
    <location>
        <begin position="280"/>
        <end position="307"/>
    </location>
</feature>
<evidence type="ECO:0000259" key="2">
    <source>
        <dbReference type="Pfam" id="PF05569"/>
    </source>
</evidence>
<accession>A0A4R4VHP1</accession>
<feature type="transmembrane region" description="Helical" evidence="1">
    <location>
        <begin position="92"/>
        <end position="113"/>
    </location>
</feature>
<dbReference type="EMBL" id="SMKS01000025">
    <property type="protein sequence ID" value="TDD05179.1"/>
    <property type="molecule type" value="Genomic_DNA"/>
</dbReference>
<dbReference type="PANTHER" id="PTHR34978:SF3">
    <property type="entry name" value="SLR0241 PROTEIN"/>
    <property type="match status" value="1"/>
</dbReference>
<keyword evidence="1" id="KW-0812">Transmembrane</keyword>
<keyword evidence="4" id="KW-1185">Reference proteome</keyword>
<feature type="transmembrane region" description="Helical" evidence="1">
    <location>
        <begin position="34"/>
        <end position="59"/>
    </location>
</feature>
<comment type="caution">
    <text evidence="3">The sequence shown here is derived from an EMBL/GenBank/DDBJ whole genome shotgun (WGS) entry which is preliminary data.</text>
</comment>
<gene>
    <name evidence="3" type="ORF">E1181_15870</name>
</gene>
<dbReference type="PANTHER" id="PTHR34978">
    <property type="entry name" value="POSSIBLE SENSOR-TRANSDUCER PROTEIN BLAR"/>
    <property type="match status" value="1"/>
</dbReference>
<proteinExistence type="predicted"/>
<sequence>MTIAIGLLAGAVVIAVFGPLYLRPLLHPRVRPGVALAGWVASPLAAIGTAITGAALLLVPNNANVDGVIGMAQSCVNVVHGHASAWEHLLRLGGAALVAGAVLHVLVTAAGLVRREAAQRHRHMTAVRLLSREDPESRVLWLDQTMPVAYSIGGRRGAIVATTGVRRLDAETREAVLAHERAHLSGRHHALVLLMTALAKALPFVPLFRTAPSTVRVLVELAADAAAARHCGAGSVRAALRAVTGDAVPAASLAMSRESLQLRLHWLNNSAPGSLHRTSYVATAVVSASPAVVAVGVVACLVLLYCFGISVL</sequence>
<reference evidence="3 4" key="1">
    <citation type="submission" date="2019-03" db="EMBL/GenBank/DDBJ databases">
        <title>Draft genome sequences of novel Actinobacteria.</title>
        <authorList>
            <person name="Sahin N."/>
            <person name="Ay H."/>
            <person name="Saygin H."/>
        </authorList>
    </citation>
    <scope>NUCLEOTIDE SEQUENCE [LARGE SCALE GENOMIC DNA]</scope>
    <source>
        <strain evidence="3 4">16K309</strain>
    </source>
</reference>
<keyword evidence="1" id="KW-1133">Transmembrane helix</keyword>
<feature type="domain" description="Peptidase M56" evidence="2">
    <location>
        <begin position="20"/>
        <end position="227"/>
    </location>
</feature>
<dbReference type="CDD" id="cd07326">
    <property type="entry name" value="M56_BlaR1_MecR1_like"/>
    <property type="match status" value="1"/>
</dbReference>
<dbReference type="RefSeq" id="WP_132675534.1">
    <property type="nucleotide sequence ID" value="NZ_SMKS01000025.1"/>
</dbReference>
<dbReference type="OrthoDB" id="9785340at2"/>
<dbReference type="Gene3D" id="3.30.2010.10">
    <property type="entry name" value="Metalloproteases ('zincins'), catalytic domain"/>
    <property type="match status" value="1"/>
</dbReference>
<feature type="transmembrane region" description="Helical" evidence="1">
    <location>
        <begin position="6"/>
        <end position="22"/>
    </location>
</feature>
<keyword evidence="1" id="KW-0472">Membrane</keyword>
<dbReference type="Pfam" id="PF05569">
    <property type="entry name" value="Peptidase_M56"/>
    <property type="match status" value="1"/>
</dbReference>
<protein>
    <submittedName>
        <fullName evidence="3">M56 family peptidase</fullName>
    </submittedName>
</protein>
<dbReference type="AlphaFoldDB" id="A0A4R4VHP1"/>